<dbReference type="EMBL" id="AODE01000031">
    <property type="protein sequence ID" value="EUJ26435.1"/>
    <property type="molecule type" value="Genomic_DNA"/>
</dbReference>
<protein>
    <submittedName>
        <fullName evidence="2">Uncharacterized protein</fullName>
    </submittedName>
</protein>
<dbReference type="AlphaFoldDB" id="W7BNI8"/>
<evidence type="ECO:0000313" key="3">
    <source>
        <dbReference type="Proteomes" id="UP000019254"/>
    </source>
</evidence>
<dbReference type="STRING" id="1265820.PCORN_14714"/>
<dbReference type="Proteomes" id="UP000019254">
    <property type="component" value="Unassembled WGS sequence"/>
</dbReference>
<sequence>MNEQMQRSRAFIVQVQRIITKSTKTKYAEAHERKRITINEKKSPKNQHISKLSRSQMQSIS</sequence>
<proteinExistence type="predicted"/>
<feature type="compositionally biased region" description="Basic and acidic residues" evidence="1">
    <location>
        <begin position="26"/>
        <end position="43"/>
    </location>
</feature>
<accession>W7BNI8</accession>
<comment type="caution">
    <text evidence="2">The sequence shown here is derived from an EMBL/GenBank/DDBJ whole genome shotgun (WGS) entry which is preliminary data.</text>
</comment>
<keyword evidence="3" id="KW-1185">Reference proteome</keyword>
<gene>
    <name evidence="2" type="ORF">PCORN_14714</name>
</gene>
<evidence type="ECO:0000313" key="2">
    <source>
        <dbReference type="EMBL" id="EUJ26435.1"/>
    </source>
</evidence>
<feature type="compositionally biased region" description="Polar residues" evidence="1">
    <location>
        <begin position="46"/>
        <end position="61"/>
    </location>
</feature>
<evidence type="ECO:0000256" key="1">
    <source>
        <dbReference type="SAM" id="MobiDB-lite"/>
    </source>
</evidence>
<reference evidence="2 3" key="1">
    <citation type="journal article" date="2014" name="Int. J. Syst. Evol. Microbiol.">
        <title>Listeria floridensis sp. nov., Listeria aquatica sp. nov., Listeria cornellensis sp. nov., Listeria riparia sp. nov. and Listeria grandensis sp. nov., from agricultural and natural environments.</title>
        <authorList>
            <person name="den Bakker H.C."/>
            <person name="Warchocki S."/>
            <person name="Wright E.M."/>
            <person name="Allred A.F."/>
            <person name="Ahlstrom C."/>
            <person name="Manuel C.S."/>
            <person name="Stasiewicz M.J."/>
            <person name="Burrell A."/>
            <person name="Roof S."/>
            <person name="Strawn L."/>
            <person name="Fortes E.D."/>
            <person name="Nightingale K.K."/>
            <person name="Kephart D."/>
            <person name="Wiedmann M."/>
        </authorList>
    </citation>
    <scope>NUCLEOTIDE SEQUENCE [LARGE SCALE GENOMIC DNA]</scope>
    <source>
        <strain evidence="3">FSL F6-969</strain>
    </source>
</reference>
<feature type="region of interest" description="Disordered" evidence="1">
    <location>
        <begin position="22"/>
        <end position="61"/>
    </location>
</feature>
<organism evidence="2 3">
    <name type="scientific">Listeria cornellensis FSL F6-0969</name>
    <dbReference type="NCBI Taxonomy" id="1265820"/>
    <lineage>
        <taxon>Bacteria</taxon>
        <taxon>Bacillati</taxon>
        <taxon>Bacillota</taxon>
        <taxon>Bacilli</taxon>
        <taxon>Bacillales</taxon>
        <taxon>Listeriaceae</taxon>
        <taxon>Listeria</taxon>
    </lineage>
</organism>
<name>W7BNI8_9LIST</name>